<dbReference type="PROSITE" id="PS50181">
    <property type="entry name" value="FBOX"/>
    <property type="match status" value="1"/>
</dbReference>
<dbReference type="Gene3D" id="3.80.10.10">
    <property type="entry name" value="Ribonuclease Inhibitor"/>
    <property type="match status" value="1"/>
</dbReference>
<sequence>MPSPSLFPTLPNELLDQIFAHVSKRDLMSLAETHTVFILSAQSNLVSDFELPAQSTLADPFAGYYQEENYIPGSRRPLHDDRQTSSSSLAANWAAVTSLNGNKQDWNGVPPTIQQHRGADHIRERQKTVALFLYTLIAAPRLAKQIKHMRIDAEWGFSLFVHTQLQEIFAGLPKLERLSVVREQCVGELQRLVNSAQNLTAIELTIPCHTALSSLLQTPRITTFTVGTSRSWNISTDTITTPEITQLPYLHTFDSGTLFLSQHAAVTLIARVPHQQHLSLRIESLNHYPTSAPNFSSLLSTTLTSLTISSTIDEQAYKPSYYSFTPIPIDLSHLSALTTLSLASPLIYNHTTTPGMPDCSSFQVEDFPKGFQHNLSRLDQCNPHPTSSLPPSLRALKFTFPWPLGLFARGLGLHEQFPLSPKRTQEKGCAFMVDFAKAKTAEMAAVEGGAVLGVGGMRLGYLPLLEKVAFREVLAGIDMPLRDLDVAMEYTVPECLRGVFEEVGVELSVELVSMRHLTVFKFYSTG</sequence>
<comment type="caution">
    <text evidence="1">The sequence shown here is derived from an EMBL/GenBank/DDBJ whole genome shotgun (WGS) entry which is preliminary data.</text>
</comment>
<dbReference type="EMBL" id="NRDI02000030">
    <property type="protein sequence ID" value="KAI1508005.1"/>
    <property type="molecule type" value="Genomic_DNA"/>
</dbReference>
<dbReference type="InterPro" id="IPR032675">
    <property type="entry name" value="LRR_dom_sf"/>
</dbReference>
<evidence type="ECO:0000313" key="1">
    <source>
        <dbReference type="EMBL" id="KAI1508005.1"/>
    </source>
</evidence>
<keyword evidence="2" id="KW-1185">Reference proteome</keyword>
<dbReference type="AlphaFoldDB" id="A0A2W1CYC1"/>
<dbReference type="InterPro" id="IPR001810">
    <property type="entry name" value="F-box_dom"/>
</dbReference>
<proteinExistence type="predicted"/>
<reference evidence="2" key="1">
    <citation type="journal article" date="2022" name="Microb. Genom.">
        <title>A global pangenome for the wheat fungal pathogen Pyrenophora tritici-repentis and prediction of effector protein structural homology.</title>
        <authorList>
            <person name="Moolhuijzen P.M."/>
            <person name="See P.T."/>
            <person name="Shi G."/>
            <person name="Powell H.R."/>
            <person name="Cockram J."/>
            <person name="Jorgensen L.N."/>
            <person name="Benslimane H."/>
            <person name="Strelkov S.E."/>
            <person name="Turner J."/>
            <person name="Liu Z."/>
            <person name="Moffat C.S."/>
        </authorList>
    </citation>
    <scope>NUCLEOTIDE SEQUENCE [LARGE SCALE GENOMIC DNA]</scope>
</reference>
<accession>A0A2W1CYC1</accession>
<organism evidence="1 2">
    <name type="scientific">Pyrenophora tritici-repentis</name>
    <dbReference type="NCBI Taxonomy" id="45151"/>
    <lineage>
        <taxon>Eukaryota</taxon>
        <taxon>Fungi</taxon>
        <taxon>Dikarya</taxon>
        <taxon>Ascomycota</taxon>
        <taxon>Pezizomycotina</taxon>
        <taxon>Dothideomycetes</taxon>
        <taxon>Pleosporomycetidae</taxon>
        <taxon>Pleosporales</taxon>
        <taxon>Pleosporineae</taxon>
        <taxon>Pleosporaceae</taxon>
        <taxon>Pyrenophora</taxon>
    </lineage>
</organism>
<dbReference type="Proteomes" id="UP000249757">
    <property type="component" value="Unassembled WGS sequence"/>
</dbReference>
<protein>
    <submittedName>
        <fullName evidence="1">Uncharacterized protein</fullName>
    </submittedName>
</protein>
<name>A0A2W1CYC1_9PLEO</name>
<gene>
    <name evidence="1" type="ORF">Ptr86124_013101</name>
</gene>
<evidence type="ECO:0000313" key="2">
    <source>
        <dbReference type="Proteomes" id="UP000249757"/>
    </source>
</evidence>